<comment type="subcellular location">
    <subcellularLocation>
        <location evidence="1">Cytoplasm</location>
    </subcellularLocation>
</comment>
<evidence type="ECO:0000256" key="2">
    <source>
        <dbReference type="ARBA" id="ARBA00008856"/>
    </source>
</evidence>
<keyword evidence="4" id="KW-0343">GTPase activation</keyword>
<gene>
    <name evidence="8" type="ORF">ZIOFF_072704</name>
</gene>
<dbReference type="EMBL" id="JACMSC010000022">
    <property type="protein sequence ID" value="KAG6468136.1"/>
    <property type="molecule type" value="Genomic_DNA"/>
</dbReference>
<comment type="similarity">
    <text evidence="2">Belongs to the Rab3-GAP catalytic subunit family.</text>
</comment>
<dbReference type="PANTHER" id="PTHR21422">
    <property type="entry name" value="RAB3 GTPASE-ACTIVATING PROTEIN CATALYTIC SUBUNIT"/>
    <property type="match status" value="1"/>
</dbReference>
<dbReference type="Pfam" id="PF13890">
    <property type="entry name" value="Rab3-GTPase_cat"/>
    <property type="match status" value="1"/>
</dbReference>
<evidence type="ECO:0000256" key="3">
    <source>
        <dbReference type="ARBA" id="ARBA00015817"/>
    </source>
</evidence>
<proteinExistence type="inferred from homology"/>
<evidence type="ECO:0000256" key="1">
    <source>
        <dbReference type="ARBA" id="ARBA00004496"/>
    </source>
</evidence>
<feature type="compositionally biased region" description="Polar residues" evidence="6">
    <location>
        <begin position="627"/>
        <end position="639"/>
    </location>
</feature>
<evidence type="ECO:0000256" key="6">
    <source>
        <dbReference type="SAM" id="MobiDB-lite"/>
    </source>
</evidence>
<feature type="region of interest" description="Disordered" evidence="6">
    <location>
        <begin position="72"/>
        <end position="95"/>
    </location>
</feature>
<evidence type="ECO:0000313" key="8">
    <source>
        <dbReference type="EMBL" id="KAG6468136.1"/>
    </source>
</evidence>
<keyword evidence="9" id="KW-1185">Reference proteome</keyword>
<evidence type="ECO:0000256" key="4">
    <source>
        <dbReference type="ARBA" id="ARBA00022468"/>
    </source>
</evidence>
<protein>
    <recommendedName>
        <fullName evidence="3">Rab3 GTPase-activating protein catalytic subunit</fullName>
    </recommendedName>
</protein>
<sequence length="1014" mass="114579">MPLIMPPVDDTAKAPSLVGPRLCPLLCRAGRTLDPCLSLLEFHERRKFSVRPSCRSVGPATLPANQEVVVRKDSPMASSSNAKQKRIVEDDEEEDEEQEEIMEELEGFDDFTLASSWERFISEIEAICRAWMVDGHKNLVQKGAEQLGSRTNLYKVKSEIKYSTKFYRIEHYFGVSSNGKAADWDDNLHDLQLSFGVSDFLVVAPVSASGVVLDAPESTKLLSAVAIALTNCGSNWPAFVPVHDPSRRAYIGIQNLGLIFTRRFDADRIASQVPVRLMHLEGLYELFISKFALYPMDFSASFFKVQFAMKLTYRTPPYESDDEIASIDPEDNESTKDTVILNHTKTQWDEDCPWTEWYSAEDPVAAFELLVIWSNKMFEGSLEMAELENASSFDAEKWLLYPIISPKMTNDVPGKFVGFASQLHLLVSALEKSYEAQFLEDFVSVENPASGSSTSSTVPPPTVVDRVLKEIFHDGGSLALKFENKNCRAVKGAPLESLFAQFCLHSLWFGGCNIHAIASLWIEFVREVHWCWDESQPLPNMPKDSSIDLSTCLIHQKLQMLAICIEKKSSHFDKSTENVNQIYDEKVNAATYPSKSVKDKNDCHPRTFLHQDPELSSSSSEKHTNTEEYPNSQTTNLQRKGSAGVVGSMMLLCSSQKMHAPYTQDAPIMTEDMHEERLRAVEASGDAFSFSGQLERDILSSDMSAFKAANPDAVFEDFIRWHSPGDWEDNKMKGSAGELNDWPPRGKLSQRMSEHGNLWRQIWNASPPLPISEQKPLLDPIREGEKILHYLETLKPYQLLEQMVCTAFRASADILNQTSCGDFKPMKTKLDQLYLTIASSLKCFQANHLLEKDELIGDLRRLCLVFEHIEKLLILAASIHRKLIDAPRLSEAVFNDYFAFYLPKMGNSLESICYDQEFKNKQLVMPYERNAVASLFPPPTANQSWRKVLSMGNLLNGHEPILREIIFSINDRIQDSHYATGIPTSSMEEIQTHRMYICGTSNDLWVALSVTSWD</sequence>
<dbReference type="GO" id="GO:0005096">
    <property type="term" value="F:GTPase activator activity"/>
    <property type="evidence" value="ECO:0007669"/>
    <property type="project" value="UniProtKB-KW"/>
</dbReference>
<dbReference type="Proteomes" id="UP000734854">
    <property type="component" value="Unassembled WGS sequence"/>
</dbReference>
<evidence type="ECO:0000256" key="5">
    <source>
        <dbReference type="ARBA" id="ARBA00022490"/>
    </source>
</evidence>
<feature type="domain" description="Rab3GAP catalytic subunit conserved" evidence="7">
    <location>
        <begin position="637"/>
        <end position="792"/>
    </location>
</feature>
<dbReference type="InterPro" id="IPR026147">
    <property type="entry name" value="Rab3GAP1_conserved"/>
</dbReference>
<feature type="region of interest" description="Disordered" evidence="6">
    <location>
        <begin position="594"/>
        <end position="639"/>
    </location>
</feature>
<organism evidence="8 9">
    <name type="scientific">Zingiber officinale</name>
    <name type="common">Ginger</name>
    <name type="synonym">Amomum zingiber</name>
    <dbReference type="NCBI Taxonomy" id="94328"/>
    <lineage>
        <taxon>Eukaryota</taxon>
        <taxon>Viridiplantae</taxon>
        <taxon>Streptophyta</taxon>
        <taxon>Embryophyta</taxon>
        <taxon>Tracheophyta</taxon>
        <taxon>Spermatophyta</taxon>
        <taxon>Magnoliopsida</taxon>
        <taxon>Liliopsida</taxon>
        <taxon>Zingiberales</taxon>
        <taxon>Zingiberaceae</taxon>
        <taxon>Zingiber</taxon>
    </lineage>
</organism>
<dbReference type="PANTHER" id="PTHR21422:SF9">
    <property type="entry name" value="RAB3 GTPASE-ACTIVATING PROTEIN CATALYTIC SUBUNIT"/>
    <property type="match status" value="1"/>
</dbReference>
<dbReference type="AlphaFoldDB" id="A0A8J5ENV3"/>
<reference evidence="8 9" key="1">
    <citation type="submission" date="2020-08" db="EMBL/GenBank/DDBJ databases">
        <title>Plant Genome Project.</title>
        <authorList>
            <person name="Zhang R.-G."/>
        </authorList>
    </citation>
    <scope>NUCLEOTIDE SEQUENCE [LARGE SCALE GENOMIC DNA]</scope>
    <source>
        <tissue evidence="8">Rhizome</tissue>
    </source>
</reference>
<accession>A0A8J5ENV3</accession>
<evidence type="ECO:0000313" key="9">
    <source>
        <dbReference type="Proteomes" id="UP000734854"/>
    </source>
</evidence>
<dbReference type="InterPro" id="IPR045700">
    <property type="entry name" value="Rab3GAP1"/>
</dbReference>
<keyword evidence="5" id="KW-0963">Cytoplasm</keyword>
<dbReference type="GO" id="GO:0005737">
    <property type="term" value="C:cytoplasm"/>
    <property type="evidence" value="ECO:0007669"/>
    <property type="project" value="UniProtKB-SubCell"/>
</dbReference>
<comment type="caution">
    <text evidence="8">The sequence shown here is derived from an EMBL/GenBank/DDBJ whole genome shotgun (WGS) entry which is preliminary data.</text>
</comment>
<name>A0A8J5ENV3_ZINOF</name>
<feature type="compositionally biased region" description="Basic and acidic residues" evidence="6">
    <location>
        <begin position="596"/>
        <end position="613"/>
    </location>
</feature>
<evidence type="ECO:0000259" key="7">
    <source>
        <dbReference type="Pfam" id="PF13890"/>
    </source>
</evidence>